<dbReference type="Proteomes" id="UP000754644">
    <property type="component" value="Unassembled WGS sequence"/>
</dbReference>
<evidence type="ECO:0000313" key="2">
    <source>
        <dbReference type="EMBL" id="NQV66380.1"/>
    </source>
</evidence>
<feature type="chain" id="PRO_5037791678" description="DUF302 domain-containing protein" evidence="1">
    <location>
        <begin position="26"/>
        <end position="293"/>
    </location>
</feature>
<gene>
    <name evidence="2" type="ORF">HQ497_13545</name>
</gene>
<evidence type="ECO:0000313" key="3">
    <source>
        <dbReference type="Proteomes" id="UP000754644"/>
    </source>
</evidence>
<accession>A0A972VY14</accession>
<evidence type="ECO:0008006" key="4">
    <source>
        <dbReference type="Google" id="ProtNLM"/>
    </source>
</evidence>
<reference evidence="2" key="1">
    <citation type="submission" date="2020-05" db="EMBL/GenBank/DDBJ databases">
        <title>Sulfur intermediates as new biogeochemical hubs in an aquatic model microbial ecosystem.</title>
        <authorList>
            <person name="Vigneron A."/>
        </authorList>
    </citation>
    <scope>NUCLEOTIDE SEQUENCE</scope>
    <source>
        <strain evidence="2">Bin.250</strain>
    </source>
</reference>
<evidence type="ECO:0000256" key="1">
    <source>
        <dbReference type="SAM" id="SignalP"/>
    </source>
</evidence>
<dbReference type="EMBL" id="JABMOJ010000509">
    <property type="protein sequence ID" value="NQV66380.1"/>
    <property type="molecule type" value="Genomic_DNA"/>
</dbReference>
<proteinExistence type="predicted"/>
<keyword evidence="1" id="KW-0732">Signal</keyword>
<feature type="signal peptide" evidence="1">
    <location>
        <begin position="1"/>
        <end position="25"/>
    </location>
</feature>
<organism evidence="2 3">
    <name type="scientific">SAR86 cluster bacterium</name>
    <dbReference type="NCBI Taxonomy" id="2030880"/>
    <lineage>
        <taxon>Bacteria</taxon>
        <taxon>Pseudomonadati</taxon>
        <taxon>Pseudomonadota</taxon>
        <taxon>Gammaproteobacteria</taxon>
        <taxon>SAR86 cluster</taxon>
    </lineage>
</organism>
<comment type="caution">
    <text evidence="2">The sequence shown here is derived from an EMBL/GenBank/DDBJ whole genome shotgun (WGS) entry which is preliminary data.</text>
</comment>
<sequence length="293" mass="31457">MMKHTFKRLQWLILLTFAGFQSALADDNLKPYILTSATYESLIDATAAVTEKLTANGFQVVGQYSPYAGALVIGITSEALQGIAANTEHGGFGAVVRLSITEAEDGLQIAYVNPDYLAGIYRMDSLAEISSALATALGEGETFGSSKGLSAKKLAKYHYMMAMPYFDDVDVLAHYDSFADAINSVEKNLEAGVADTVKVYRVDVTGKEEALFGVGLRSGDGSDQTVMTNADLAETKHTAHLPYELLVSGTDVIALRGRFRIAQSFPDLTMGTFMKIRSAPGAIKNTLTQVAQP</sequence>
<name>A0A972VY14_9GAMM</name>
<dbReference type="AlphaFoldDB" id="A0A972VY14"/>
<protein>
    <recommendedName>
        <fullName evidence="4">DUF302 domain-containing protein</fullName>
    </recommendedName>
</protein>